<feature type="transmembrane region" description="Helical" evidence="10">
    <location>
        <begin position="274"/>
        <end position="295"/>
    </location>
</feature>
<dbReference type="Proteomes" id="UP001232725">
    <property type="component" value="Unassembled WGS sequence"/>
</dbReference>
<evidence type="ECO:0000256" key="4">
    <source>
        <dbReference type="ARBA" id="ARBA00022475"/>
    </source>
</evidence>
<evidence type="ECO:0000256" key="6">
    <source>
        <dbReference type="ARBA" id="ARBA00022970"/>
    </source>
</evidence>
<feature type="region of interest" description="Disordered" evidence="9">
    <location>
        <begin position="1"/>
        <end position="20"/>
    </location>
</feature>
<evidence type="ECO:0000256" key="5">
    <source>
        <dbReference type="ARBA" id="ARBA00022692"/>
    </source>
</evidence>
<feature type="domain" description="Amino acid permease/ SLC12A" evidence="11">
    <location>
        <begin position="46"/>
        <end position="461"/>
    </location>
</feature>
<protein>
    <submittedName>
        <fullName evidence="12">Amino acid permease</fullName>
    </submittedName>
</protein>
<evidence type="ECO:0000256" key="2">
    <source>
        <dbReference type="ARBA" id="ARBA00008583"/>
    </source>
</evidence>
<feature type="transmembrane region" description="Helical" evidence="10">
    <location>
        <begin position="365"/>
        <end position="388"/>
    </location>
</feature>
<keyword evidence="7 10" id="KW-1133">Transmembrane helix</keyword>
<dbReference type="InterPro" id="IPR004840">
    <property type="entry name" value="Amino_acid_permease_CS"/>
</dbReference>
<proteinExistence type="inferred from homology"/>
<feature type="transmembrane region" description="Helical" evidence="10">
    <location>
        <begin position="75"/>
        <end position="97"/>
    </location>
</feature>
<dbReference type="PIRSF" id="PIRSF006060">
    <property type="entry name" value="AA_transporter"/>
    <property type="match status" value="1"/>
</dbReference>
<dbReference type="PROSITE" id="PS00218">
    <property type="entry name" value="AMINO_ACID_PERMEASE_1"/>
    <property type="match status" value="1"/>
</dbReference>
<keyword evidence="6" id="KW-0029">Amino-acid transport</keyword>
<evidence type="ECO:0000256" key="7">
    <source>
        <dbReference type="ARBA" id="ARBA00022989"/>
    </source>
</evidence>
<evidence type="ECO:0000256" key="3">
    <source>
        <dbReference type="ARBA" id="ARBA00022448"/>
    </source>
</evidence>
<feature type="transmembrane region" description="Helical" evidence="10">
    <location>
        <begin position="159"/>
        <end position="176"/>
    </location>
</feature>
<dbReference type="PANTHER" id="PTHR43495">
    <property type="entry name" value="GABA PERMEASE"/>
    <property type="match status" value="1"/>
</dbReference>
<evidence type="ECO:0000256" key="1">
    <source>
        <dbReference type="ARBA" id="ARBA00004651"/>
    </source>
</evidence>
<feature type="transmembrane region" description="Helical" evidence="10">
    <location>
        <begin position="320"/>
        <end position="344"/>
    </location>
</feature>
<feature type="transmembrane region" description="Helical" evidence="10">
    <location>
        <begin position="48"/>
        <end position="69"/>
    </location>
</feature>
<comment type="caution">
    <text evidence="12">The sequence shown here is derived from an EMBL/GenBank/DDBJ whole genome shotgun (WGS) entry which is preliminary data.</text>
</comment>
<evidence type="ECO:0000313" key="12">
    <source>
        <dbReference type="EMBL" id="MDP5227387.1"/>
    </source>
</evidence>
<feature type="transmembrane region" description="Helical" evidence="10">
    <location>
        <begin position="462"/>
        <end position="479"/>
    </location>
</feature>
<dbReference type="RefSeq" id="WP_305996435.1">
    <property type="nucleotide sequence ID" value="NZ_JAVALS010000005.1"/>
</dbReference>
<feature type="transmembrane region" description="Helical" evidence="10">
    <location>
        <begin position="228"/>
        <end position="253"/>
    </location>
</feature>
<comment type="similarity">
    <text evidence="2">Belongs to the amino acid-polyamine-organocation (APC) superfamily. Amino acid transporter (AAT) (TC 2.A.3.1) family.</text>
</comment>
<accession>A0ABT9IP80</accession>
<feature type="transmembrane region" description="Helical" evidence="10">
    <location>
        <begin position="438"/>
        <end position="456"/>
    </location>
</feature>
<reference evidence="12 13" key="1">
    <citation type="submission" date="2023-08" db="EMBL/GenBank/DDBJ databases">
        <title>Arthrobacter horti sp. nov., isolated from forest soil.</title>
        <authorList>
            <person name="Park M."/>
        </authorList>
    </citation>
    <scope>NUCLEOTIDE SEQUENCE [LARGE SCALE GENOMIC DNA]</scope>
    <source>
        <strain evidence="12 13">YJM1</strain>
    </source>
</reference>
<keyword evidence="13" id="KW-1185">Reference proteome</keyword>
<keyword evidence="4" id="KW-1003">Cell membrane</keyword>
<keyword evidence="3" id="KW-0813">Transport</keyword>
<keyword evidence="5 10" id="KW-0812">Transmembrane</keyword>
<feature type="transmembrane region" description="Helical" evidence="10">
    <location>
        <begin position="118"/>
        <end position="147"/>
    </location>
</feature>
<evidence type="ECO:0000256" key="8">
    <source>
        <dbReference type="ARBA" id="ARBA00023136"/>
    </source>
</evidence>
<gene>
    <name evidence="12" type="ORF">Q9R02_09510</name>
</gene>
<feature type="transmembrane region" description="Helical" evidence="10">
    <location>
        <begin position="394"/>
        <end position="417"/>
    </location>
</feature>
<sequence length="508" mass="54405">MSSPGTPQSPQAVPDHLEDGGHAHSTDHVIHAEDAGYHKGLKNRQVQMIAIGGAIGTGLFMGAGGRLAAAGPSLVIAYALCGAFVFLILRALGELVLHRPSSGSFVSYAREFFGEKAAFISGWFYWINWAFTTIVDTTAAALYMHFFGKYVPWIDAVPQWAWALIALVVVLALNLVSVKVFGEMEFWFALIKVVALVAFLIIGIYLVIFGTPTGAPTGFSLITDHGGIFPNGLMPMILLMQGVVFAYASVELVGTAAGETQNPEKIMPKAINSVVFRIAVFYVGSVILLSLLLPYTAYQSGVSPFVTFFGSIGVNGMDSIMNLVVLTASLSSLNAGLYSTGRILRSMAAAGSAPKFALRMNKAGVPYGGIALTAIVSLLGVPLNYLVPGQAFEIVLNVASVGIIASWATIILCQIQLQRWAAKGWLERPSFRMPGAPFTGYLTLVFLVIVLIMVFIDSPWTLGATIIACALMTAGWYACRERIRQIAEDRRGFTGAAPVIANRPTPKK</sequence>
<organism evidence="12 13">
    <name type="scientific">Arthrobacter horti</name>
    <dbReference type="NCBI Taxonomy" id="3068273"/>
    <lineage>
        <taxon>Bacteria</taxon>
        <taxon>Bacillati</taxon>
        <taxon>Actinomycetota</taxon>
        <taxon>Actinomycetes</taxon>
        <taxon>Micrococcales</taxon>
        <taxon>Micrococcaceae</taxon>
        <taxon>Arthrobacter</taxon>
    </lineage>
</organism>
<dbReference type="PANTHER" id="PTHR43495:SF1">
    <property type="entry name" value="L-ASPARAGINE PERMEASE"/>
    <property type="match status" value="1"/>
</dbReference>
<dbReference type="EMBL" id="JAVALS010000005">
    <property type="protein sequence ID" value="MDP5227387.1"/>
    <property type="molecule type" value="Genomic_DNA"/>
</dbReference>
<evidence type="ECO:0000259" key="11">
    <source>
        <dbReference type="Pfam" id="PF00324"/>
    </source>
</evidence>
<evidence type="ECO:0000313" key="13">
    <source>
        <dbReference type="Proteomes" id="UP001232725"/>
    </source>
</evidence>
<feature type="transmembrane region" description="Helical" evidence="10">
    <location>
        <begin position="188"/>
        <end position="208"/>
    </location>
</feature>
<name>A0ABT9IP80_9MICC</name>
<dbReference type="InterPro" id="IPR004841">
    <property type="entry name" value="AA-permease/SLC12A_dom"/>
</dbReference>
<evidence type="ECO:0000256" key="10">
    <source>
        <dbReference type="SAM" id="Phobius"/>
    </source>
</evidence>
<keyword evidence="8 10" id="KW-0472">Membrane</keyword>
<dbReference type="Pfam" id="PF00324">
    <property type="entry name" value="AA_permease"/>
    <property type="match status" value="1"/>
</dbReference>
<comment type="subcellular location">
    <subcellularLocation>
        <location evidence="1">Cell membrane</location>
        <topology evidence="1">Multi-pass membrane protein</topology>
    </subcellularLocation>
</comment>
<evidence type="ECO:0000256" key="9">
    <source>
        <dbReference type="SAM" id="MobiDB-lite"/>
    </source>
</evidence>
<feature type="compositionally biased region" description="Polar residues" evidence="9">
    <location>
        <begin position="1"/>
        <end position="11"/>
    </location>
</feature>
<dbReference type="Gene3D" id="1.20.1740.10">
    <property type="entry name" value="Amino acid/polyamine transporter I"/>
    <property type="match status" value="1"/>
</dbReference>